<dbReference type="Pfam" id="PF18974">
    <property type="entry name" value="DUF5710"/>
    <property type="match status" value="1"/>
</dbReference>
<feature type="domain" description="DUF5710" evidence="1">
    <location>
        <begin position="2"/>
        <end position="44"/>
    </location>
</feature>
<protein>
    <recommendedName>
        <fullName evidence="1">DUF5710 domain-containing protein</fullName>
    </recommendedName>
</protein>
<dbReference type="RefSeq" id="WP_070476462.1">
    <property type="nucleotide sequence ID" value="NZ_PNGK01000010.1"/>
</dbReference>
<dbReference type="AlphaFoldDB" id="A0A2N6QB24"/>
<evidence type="ECO:0000313" key="2">
    <source>
        <dbReference type="EMBL" id="SPY08474.1"/>
    </source>
</evidence>
<evidence type="ECO:0000259" key="1">
    <source>
        <dbReference type="Pfam" id="PF18974"/>
    </source>
</evidence>
<sequence length="215" mass="25078">MLILNVPYAEKDEAKSLGAKWNPALKKWTYSYRKNYIQILRWLPEYQENSLLSAWRLSIACDNLCIVEANRTCFKCTNYISVIGFSYDFILNFYGDFNIIKDSEYDNDLHIGSPDSNTPQYILDEVSQSFNFKKMYSKTTQSAYYANFCPYCKTLQGNFHLFNDSDGPFYITNKESASKLKVHKIKLKNDFVLHDDTSWSSTDYLIKKHALFVGN</sequence>
<evidence type="ECO:0000313" key="3">
    <source>
        <dbReference type="Proteomes" id="UP000250242"/>
    </source>
</evidence>
<proteinExistence type="predicted"/>
<organism evidence="2 3">
    <name type="scientific">Oligella urethralis</name>
    <dbReference type="NCBI Taxonomy" id="90245"/>
    <lineage>
        <taxon>Bacteria</taxon>
        <taxon>Pseudomonadati</taxon>
        <taxon>Pseudomonadota</taxon>
        <taxon>Betaproteobacteria</taxon>
        <taxon>Burkholderiales</taxon>
        <taxon>Alcaligenaceae</taxon>
        <taxon>Oligella</taxon>
    </lineage>
</organism>
<name>A0A2N6QB24_9BURK</name>
<reference evidence="2 3" key="1">
    <citation type="submission" date="2018-06" db="EMBL/GenBank/DDBJ databases">
        <authorList>
            <consortium name="Pathogen Informatics"/>
            <person name="Doyle S."/>
        </authorList>
    </citation>
    <scope>NUCLEOTIDE SEQUENCE [LARGE SCALE GENOMIC DNA]</scope>
    <source>
        <strain evidence="2 3">NCTC11009</strain>
    </source>
</reference>
<gene>
    <name evidence="2" type="ORF">NCTC11009_01700</name>
</gene>
<dbReference type="EMBL" id="UATH01000001">
    <property type="protein sequence ID" value="SPY08474.1"/>
    <property type="molecule type" value="Genomic_DNA"/>
</dbReference>
<dbReference type="InterPro" id="IPR043764">
    <property type="entry name" value="DUF5710"/>
</dbReference>
<dbReference type="Proteomes" id="UP000250242">
    <property type="component" value="Unassembled WGS sequence"/>
</dbReference>
<accession>A0A2N6QB24</accession>